<dbReference type="InterPro" id="IPR027417">
    <property type="entry name" value="P-loop_NTPase"/>
</dbReference>
<dbReference type="SMART" id="SM00184">
    <property type="entry name" value="RING"/>
    <property type="match status" value="1"/>
</dbReference>
<dbReference type="InterPro" id="IPR051055">
    <property type="entry name" value="PIF1_helicase"/>
</dbReference>
<dbReference type="GO" id="GO:0000723">
    <property type="term" value="P:telomere maintenance"/>
    <property type="evidence" value="ECO:0007669"/>
    <property type="project" value="InterPro"/>
</dbReference>
<reference evidence="2" key="1">
    <citation type="journal article" date="2020" name="Nature">
        <title>Giant virus diversity and host interactions through global metagenomics.</title>
        <authorList>
            <person name="Schulz F."/>
            <person name="Roux S."/>
            <person name="Paez-Espino D."/>
            <person name="Jungbluth S."/>
            <person name="Walsh D.A."/>
            <person name="Denef V.J."/>
            <person name="McMahon K.D."/>
            <person name="Konstantinidis K.T."/>
            <person name="Eloe-Fadrosh E.A."/>
            <person name="Kyrpides N.C."/>
            <person name="Woyke T."/>
        </authorList>
    </citation>
    <scope>NUCLEOTIDE SEQUENCE</scope>
    <source>
        <strain evidence="2">GVMAG-S-3300011013-78</strain>
    </source>
</reference>
<dbReference type="AlphaFoldDB" id="A0A6C0KH38"/>
<dbReference type="Pfam" id="PF13920">
    <property type="entry name" value="zf-C3HC4_3"/>
    <property type="match status" value="1"/>
</dbReference>
<protein>
    <recommendedName>
        <fullName evidence="1">RING-type domain-containing protein</fullName>
    </recommendedName>
</protein>
<dbReference type="CDD" id="cd18809">
    <property type="entry name" value="SF1_C_RecD"/>
    <property type="match status" value="1"/>
</dbReference>
<dbReference type="Gene3D" id="3.30.40.10">
    <property type="entry name" value="Zinc/RING finger domain, C3HC4 (zinc finger)"/>
    <property type="match status" value="1"/>
</dbReference>
<evidence type="ECO:0000313" key="2">
    <source>
        <dbReference type="EMBL" id="QHU16097.1"/>
    </source>
</evidence>
<sequence>MYALNLINRGQNIFLTGSAGTGKSHVITEYMKHKSKNNSIALTSTTGISALIIGGKTIHSWAGIGLGEGNVLKRVMSKKPIVYRWKMVKTLIIDEISMLSLELFDKLEEIARHIRKNREPFGGIQLIVVGDFCQLPVVKSKKFCFESEKWNICIKKTVYLDEIMRQSDHIFCTMLKELRMGNCSESTLKILNDRRIEPFTKINDVIPTKLFSTNNMVDIINNKELTILTEKGMNNKYYIAKVIIVRCKLKDYEKKNILKFITKDMENALILSIGSQVMITANIDIDHNLANGTRGIVTDFIDGNPQIKLLNGVKVVIDNHERLFEDDDYTIKVKYMPLKLAWATTIHKSQGASLDYVQTNLGRDSIFEYGQAYVALSRVRNLSGLFLEAVNERSFMCHPRVKEFYSQYEGINGEPLDDIGLSSPIDNLFSDTSIDIMDTVNEDKQENNKNSNEAMKDKQEKECTVCLENPKTHVFIPCGHHAICGKCAKRVWSNCPVCRSSLTSQPIKIFT</sequence>
<dbReference type="Pfam" id="PF05970">
    <property type="entry name" value="PIF1"/>
    <property type="match status" value="1"/>
</dbReference>
<dbReference type="GO" id="GO:0006281">
    <property type="term" value="P:DNA repair"/>
    <property type="evidence" value="ECO:0007669"/>
    <property type="project" value="InterPro"/>
</dbReference>
<dbReference type="Pfam" id="PF21530">
    <property type="entry name" value="Pif1_2B_dom"/>
    <property type="match status" value="1"/>
</dbReference>
<evidence type="ECO:0000259" key="1">
    <source>
        <dbReference type="PROSITE" id="PS50089"/>
    </source>
</evidence>
<dbReference type="EMBL" id="MN740876">
    <property type="protein sequence ID" value="QHU16097.1"/>
    <property type="molecule type" value="Genomic_DNA"/>
</dbReference>
<proteinExistence type="predicted"/>
<dbReference type="InterPro" id="IPR049163">
    <property type="entry name" value="Pif1-like_2B_dom"/>
</dbReference>
<name>A0A6C0KH38_9ZZZZ</name>
<dbReference type="InterPro" id="IPR001841">
    <property type="entry name" value="Znf_RING"/>
</dbReference>
<dbReference type="GO" id="GO:0003678">
    <property type="term" value="F:DNA helicase activity"/>
    <property type="evidence" value="ECO:0007669"/>
    <property type="project" value="InterPro"/>
</dbReference>
<dbReference type="PANTHER" id="PTHR47642:SF7">
    <property type="entry name" value="ATP-DEPENDENT DNA HELICASE PIF1"/>
    <property type="match status" value="1"/>
</dbReference>
<dbReference type="PANTHER" id="PTHR47642">
    <property type="entry name" value="ATP-DEPENDENT DNA HELICASE"/>
    <property type="match status" value="1"/>
</dbReference>
<dbReference type="CDD" id="cd18037">
    <property type="entry name" value="DEXSc_Pif1_like"/>
    <property type="match status" value="1"/>
</dbReference>
<accession>A0A6C0KH38</accession>
<dbReference type="Gene3D" id="3.40.50.300">
    <property type="entry name" value="P-loop containing nucleotide triphosphate hydrolases"/>
    <property type="match status" value="1"/>
</dbReference>
<dbReference type="InterPro" id="IPR013083">
    <property type="entry name" value="Znf_RING/FYVE/PHD"/>
</dbReference>
<organism evidence="2">
    <name type="scientific">viral metagenome</name>
    <dbReference type="NCBI Taxonomy" id="1070528"/>
    <lineage>
        <taxon>unclassified sequences</taxon>
        <taxon>metagenomes</taxon>
        <taxon>organismal metagenomes</taxon>
    </lineage>
</organism>
<dbReference type="InterPro" id="IPR010285">
    <property type="entry name" value="DNA_helicase_pif1-like_DEAD"/>
</dbReference>
<dbReference type="SUPFAM" id="SSF57850">
    <property type="entry name" value="RING/U-box"/>
    <property type="match status" value="1"/>
</dbReference>
<dbReference type="SUPFAM" id="SSF52540">
    <property type="entry name" value="P-loop containing nucleoside triphosphate hydrolases"/>
    <property type="match status" value="2"/>
</dbReference>
<dbReference type="PROSITE" id="PS50089">
    <property type="entry name" value="ZF_RING_2"/>
    <property type="match status" value="1"/>
</dbReference>
<feature type="domain" description="RING-type" evidence="1">
    <location>
        <begin position="463"/>
        <end position="499"/>
    </location>
</feature>